<feature type="domain" description="CMP/dCMP-type deaminase" evidence="4">
    <location>
        <begin position="99"/>
        <end position="217"/>
    </location>
</feature>
<proteinExistence type="predicted"/>
<dbReference type="PROSITE" id="PS51747">
    <property type="entry name" value="CYT_DCMP_DEAMINASES_2"/>
    <property type="match status" value="1"/>
</dbReference>
<dbReference type="GO" id="GO:0004132">
    <property type="term" value="F:dCMP deaminase activity"/>
    <property type="evidence" value="ECO:0007669"/>
    <property type="project" value="TreeGrafter"/>
</dbReference>
<dbReference type="Pfam" id="PF00383">
    <property type="entry name" value="dCMP_cyt_deam_1"/>
    <property type="match status" value="1"/>
</dbReference>
<evidence type="ECO:0000313" key="5">
    <source>
        <dbReference type="EMBL" id="SEJ90212.1"/>
    </source>
</evidence>
<dbReference type="Proteomes" id="UP000199223">
    <property type="component" value="Unassembled WGS sequence"/>
</dbReference>
<feature type="region of interest" description="Disordered" evidence="3">
    <location>
        <begin position="69"/>
        <end position="100"/>
    </location>
</feature>
<dbReference type="AlphaFoldDB" id="A0A1H7CSR4"/>
<evidence type="ECO:0000259" key="4">
    <source>
        <dbReference type="PROSITE" id="PS51747"/>
    </source>
</evidence>
<keyword evidence="6" id="KW-1185">Reference proteome</keyword>
<reference evidence="6" key="1">
    <citation type="submission" date="2016-10" db="EMBL/GenBank/DDBJ databases">
        <authorList>
            <person name="Varghese N."/>
            <person name="Submissions S."/>
        </authorList>
    </citation>
    <scope>NUCLEOTIDE SEQUENCE [LARGE SCALE GENOMIC DNA]</scope>
    <source>
        <strain evidence="6">CGMCC 1.10218</strain>
    </source>
</reference>
<dbReference type="InterPro" id="IPR015517">
    <property type="entry name" value="dCMP_deaminase-rel"/>
</dbReference>
<dbReference type="InterPro" id="IPR016193">
    <property type="entry name" value="Cytidine_deaminase-like"/>
</dbReference>
<dbReference type="PANTHER" id="PTHR11086">
    <property type="entry name" value="DEOXYCYTIDYLATE DEAMINASE-RELATED"/>
    <property type="match status" value="1"/>
</dbReference>
<sequence>MTPQQDARRLLEALEPFARSGEVGPVTNPMYFALTAAIPTWHRFESALKLLQAEGYLFDQGKVLCFDPQGRRGERPKPRWAPLLTLSPPHAPGAPSRPSWDEMGVRTAQLWAERSADPKLKVGSCLMDRWHRVIGVGYNGRAAGEPNERESLDQGMSEALHAEINCLLAANWNGEGATLYVTSEPCASCARAIINARRISRVVYVSPYYEDARRGRDLPRGADILRDAGVEVVQWPA</sequence>
<organism evidence="5 6">
    <name type="scientific">Deinococcus reticulitermitis</name>
    <dbReference type="NCBI Taxonomy" id="856736"/>
    <lineage>
        <taxon>Bacteria</taxon>
        <taxon>Thermotogati</taxon>
        <taxon>Deinococcota</taxon>
        <taxon>Deinococci</taxon>
        <taxon>Deinococcales</taxon>
        <taxon>Deinococcaceae</taxon>
        <taxon>Deinococcus</taxon>
    </lineage>
</organism>
<accession>A0A1H7CSR4</accession>
<dbReference type="InterPro" id="IPR002125">
    <property type="entry name" value="CMP_dCMP_dom"/>
</dbReference>
<keyword evidence="2" id="KW-0378">Hydrolase</keyword>
<evidence type="ECO:0000256" key="1">
    <source>
        <dbReference type="ARBA" id="ARBA00001947"/>
    </source>
</evidence>
<dbReference type="Gene3D" id="3.40.140.10">
    <property type="entry name" value="Cytidine Deaminase, domain 2"/>
    <property type="match status" value="1"/>
</dbReference>
<gene>
    <name evidence="5" type="ORF">SAMN04488058_1325</name>
</gene>
<dbReference type="InterPro" id="IPR035105">
    <property type="entry name" value="Deoxycytidylate_deaminase_dom"/>
</dbReference>
<dbReference type="EMBL" id="FNZA01000032">
    <property type="protein sequence ID" value="SEJ90212.1"/>
    <property type="molecule type" value="Genomic_DNA"/>
</dbReference>
<dbReference type="CDD" id="cd01286">
    <property type="entry name" value="deoxycytidylate_deaminase"/>
    <property type="match status" value="1"/>
</dbReference>
<evidence type="ECO:0000256" key="3">
    <source>
        <dbReference type="SAM" id="MobiDB-lite"/>
    </source>
</evidence>
<dbReference type="STRING" id="856736.SAMN04488058_1325"/>
<evidence type="ECO:0000313" key="6">
    <source>
        <dbReference type="Proteomes" id="UP000199223"/>
    </source>
</evidence>
<evidence type="ECO:0000256" key="2">
    <source>
        <dbReference type="ARBA" id="ARBA00022801"/>
    </source>
</evidence>
<protein>
    <submittedName>
        <fullName evidence="5">Deoxycytidylate deaminase</fullName>
    </submittedName>
</protein>
<dbReference type="SUPFAM" id="SSF53927">
    <property type="entry name" value="Cytidine deaminase-like"/>
    <property type="match status" value="1"/>
</dbReference>
<dbReference type="RefSeq" id="WP_245745559.1">
    <property type="nucleotide sequence ID" value="NZ_FNZA01000032.1"/>
</dbReference>
<name>A0A1H7CSR4_9DEIO</name>
<dbReference type="PANTHER" id="PTHR11086:SF18">
    <property type="entry name" value="DEOXYCYTIDYLATE DEAMINASE"/>
    <property type="match status" value="1"/>
</dbReference>
<comment type="cofactor">
    <cofactor evidence="1">
        <name>Zn(2+)</name>
        <dbReference type="ChEBI" id="CHEBI:29105"/>
    </cofactor>
</comment>
<dbReference type="GO" id="GO:0005737">
    <property type="term" value="C:cytoplasm"/>
    <property type="evidence" value="ECO:0007669"/>
    <property type="project" value="TreeGrafter"/>
</dbReference>